<dbReference type="InterPro" id="IPR046574">
    <property type="entry name" value="DUF6634"/>
</dbReference>
<evidence type="ECO:0000313" key="1">
    <source>
        <dbReference type="EMBL" id="SDD49272.1"/>
    </source>
</evidence>
<sequence length="123" mass="13251">MIIIGEGGHVSGDVEAEARRLEALAADMRRFGAPTPPSVEELAAAPLLEAWSVSARPTLCLVGMVTGHPELRGPRCQTSDLWAFAPVLGWARTLNRLYRLGAPHARHPVVPMREAPDRALGGR</sequence>
<dbReference type="Pfam" id="PF20339">
    <property type="entry name" value="DUF6634"/>
    <property type="match status" value="1"/>
</dbReference>
<name>A0A1G6V6M0_9PROT</name>
<dbReference type="RefSeq" id="WP_090663841.1">
    <property type="nucleotide sequence ID" value="NZ_FMZX01000008.1"/>
</dbReference>
<dbReference type="Proteomes" id="UP000198925">
    <property type="component" value="Unassembled WGS sequence"/>
</dbReference>
<keyword evidence="2" id="KW-1185">Reference proteome</keyword>
<organism evidence="1 2">
    <name type="scientific">Belnapia rosea</name>
    <dbReference type="NCBI Taxonomy" id="938405"/>
    <lineage>
        <taxon>Bacteria</taxon>
        <taxon>Pseudomonadati</taxon>
        <taxon>Pseudomonadota</taxon>
        <taxon>Alphaproteobacteria</taxon>
        <taxon>Acetobacterales</taxon>
        <taxon>Roseomonadaceae</taxon>
        <taxon>Belnapia</taxon>
    </lineage>
</organism>
<protein>
    <submittedName>
        <fullName evidence="1">Uncharacterized protein</fullName>
    </submittedName>
</protein>
<proteinExistence type="predicted"/>
<dbReference type="EMBL" id="FMZX01000008">
    <property type="protein sequence ID" value="SDD49272.1"/>
    <property type="molecule type" value="Genomic_DNA"/>
</dbReference>
<reference evidence="1 2" key="1">
    <citation type="submission" date="2016-10" db="EMBL/GenBank/DDBJ databases">
        <authorList>
            <person name="de Groot N.N."/>
        </authorList>
    </citation>
    <scope>NUCLEOTIDE SEQUENCE [LARGE SCALE GENOMIC DNA]</scope>
    <source>
        <strain evidence="1 2">CPCC 100156</strain>
    </source>
</reference>
<gene>
    <name evidence="1" type="ORF">SAMN04487779_1008152</name>
</gene>
<evidence type="ECO:0000313" key="2">
    <source>
        <dbReference type="Proteomes" id="UP000198925"/>
    </source>
</evidence>
<dbReference type="AlphaFoldDB" id="A0A1G6V6M0"/>
<accession>A0A1G6V6M0</accession>